<dbReference type="GeneID" id="99789998"/>
<dbReference type="EMBL" id="VZOJ01000040">
    <property type="protein sequence ID" value="KAB0641127.1"/>
    <property type="molecule type" value="Genomic_DNA"/>
</dbReference>
<reference evidence="3 5" key="1">
    <citation type="submission" date="2019-09" db="EMBL/GenBank/DDBJ databases">
        <title>Draft genome sequences of 48 bacterial type strains from the CCUG.</title>
        <authorList>
            <person name="Tunovic T."/>
            <person name="Pineiro-Iglesias B."/>
            <person name="Unosson C."/>
            <person name="Inganas E."/>
            <person name="Ohlen M."/>
            <person name="Cardew S."/>
            <person name="Jensie-Markopoulos S."/>
            <person name="Salva-Serra F."/>
            <person name="Jaen-Luchoro D."/>
            <person name="Karlsson R."/>
            <person name="Svensson-Stadler L."/>
            <person name="Chun J."/>
            <person name="Moore E."/>
        </authorList>
    </citation>
    <scope>NUCLEOTIDE SEQUENCE [LARGE SCALE GENOMIC DNA]</scope>
    <source>
        <strain evidence="3 5">CCUG 54555</strain>
    </source>
</reference>
<gene>
    <name evidence="4" type="ORF">BLA24064_02729</name>
    <name evidence="3" type="ORF">F7R21_16185</name>
</gene>
<evidence type="ECO:0000313" key="3">
    <source>
        <dbReference type="EMBL" id="KAB0641127.1"/>
    </source>
</evidence>
<reference evidence="4 6" key="2">
    <citation type="submission" date="2019-09" db="EMBL/GenBank/DDBJ databases">
        <authorList>
            <person name="Depoorter E."/>
        </authorList>
    </citation>
    <scope>NUCLEOTIDE SEQUENCE [LARGE SCALE GENOMIC DNA]</scope>
    <source>
        <strain evidence="4">LMG 24064</strain>
    </source>
</reference>
<dbReference type="Proteomes" id="UP000494222">
    <property type="component" value="Unassembled WGS sequence"/>
</dbReference>
<sequence length="97" mass="10865">MENIIATVEISIDVPDPKVSGVRTGYSPHHKFARIDWLASGKHVYDDTDVHYPGETLKAKIKFASWEHMRDSVGVGDHFEILENDRLIGHGVVDAIL</sequence>
<proteinExistence type="predicted"/>
<evidence type="ECO:0008006" key="7">
    <source>
        <dbReference type="Google" id="ProtNLM"/>
    </source>
</evidence>
<evidence type="ECO:0000256" key="2">
    <source>
        <dbReference type="ARBA" id="ARBA00023134"/>
    </source>
</evidence>
<dbReference type="OrthoDB" id="9017957at2"/>
<dbReference type="GO" id="GO:0005525">
    <property type="term" value="F:GTP binding"/>
    <property type="evidence" value="ECO:0007669"/>
    <property type="project" value="UniProtKB-KW"/>
</dbReference>
<dbReference type="RefSeq" id="WP_151065260.1">
    <property type="nucleotide sequence ID" value="NZ_CABVPL010000016.1"/>
</dbReference>
<name>A0A6H9SYD4_9BURK</name>
<accession>A0A6H9SYD4</accession>
<dbReference type="EMBL" id="CABVPL010000016">
    <property type="protein sequence ID" value="VWB59174.1"/>
    <property type="molecule type" value="Genomic_DNA"/>
</dbReference>
<evidence type="ECO:0000313" key="5">
    <source>
        <dbReference type="Proteomes" id="UP000430232"/>
    </source>
</evidence>
<evidence type="ECO:0000313" key="6">
    <source>
        <dbReference type="Proteomes" id="UP000494222"/>
    </source>
</evidence>
<evidence type="ECO:0000313" key="4">
    <source>
        <dbReference type="EMBL" id="VWB59174.1"/>
    </source>
</evidence>
<dbReference type="Proteomes" id="UP000430232">
    <property type="component" value="Unassembled WGS sequence"/>
</dbReference>
<evidence type="ECO:0000256" key="1">
    <source>
        <dbReference type="ARBA" id="ARBA00022741"/>
    </source>
</evidence>
<dbReference type="SUPFAM" id="SSF50465">
    <property type="entry name" value="EF-Tu/eEF-1alpha/eIF2-gamma C-terminal domain"/>
    <property type="match status" value="1"/>
</dbReference>
<keyword evidence="1" id="KW-0547">Nucleotide-binding</keyword>
<dbReference type="Gene3D" id="2.40.30.10">
    <property type="entry name" value="Translation factors"/>
    <property type="match status" value="1"/>
</dbReference>
<dbReference type="InterPro" id="IPR009001">
    <property type="entry name" value="Transl_elong_EF1A/Init_IF2_C"/>
</dbReference>
<keyword evidence="5" id="KW-1185">Reference proteome</keyword>
<dbReference type="AlphaFoldDB" id="A0A6H9SYD4"/>
<organism evidence="3 5">
    <name type="scientific">Burkholderia latens</name>
    <dbReference type="NCBI Taxonomy" id="488446"/>
    <lineage>
        <taxon>Bacteria</taxon>
        <taxon>Pseudomonadati</taxon>
        <taxon>Pseudomonadota</taxon>
        <taxon>Betaproteobacteria</taxon>
        <taxon>Burkholderiales</taxon>
        <taxon>Burkholderiaceae</taxon>
        <taxon>Burkholderia</taxon>
        <taxon>Burkholderia cepacia complex</taxon>
    </lineage>
</organism>
<keyword evidence="2" id="KW-0342">GTP-binding</keyword>
<protein>
    <recommendedName>
        <fullName evidence="7">Elongation factor Tu</fullName>
    </recommendedName>
</protein>